<sequence>MSSPPPGASPAPTTPATPPPTNTTSPPPAATTPPPAASAPPPSTPASPPPPSTPASPPPAPTPPTPVTPVPSPPTPVTPPPTTSPTPPTTTSPPPSSATPAPPSLSPPSPSGSTPSNPSPPVPRNSPPSPPRQNTPSPPPPRSVSSSPPAAPSSNGSSGISTGAVVGIAIGGVLILAIFSILFICCKKKKRRTHDPAGFYIPPPPPPKVDPYGGQPQQWQHNAPLPGDHVVMMPPLKPPPMGTRPQQSPARSPSPQPPPRPPFLNSSGGSGSNYSGGSNPLPPPTPGMSLGFSKSTFTYEELAMATEGFSDANLLGQGGFGYVHKGVLPNGKEVAVKSLKAGSGQGEREFQAEVEIISRVHHKHLVSLVGYCISGDQRMLVYEFVPNNTMEFHLHGKNRPVMEFPTRLRIALGAAKGLAYLHEDCHPKIIHRDIKAANILLEYNFEAKVADFGLAKITSDVATHVSTRVMGTFGYLAPEYAASGKLTEKSDVFSYGIMLLELITGRKPVDTAQTFMDDSLVDWARPLLTRALEDGNFDSIVDPRLPKDYNPNEMARMVSCAAVCVRHSARRRPKMSQVVRALEGDVSLSDLDEGIRPGHSSVYNGSSDYDTAQYNEDMVKFRKMALGTQEYASSEYSRPTSEYGLNPSGSSSEGQNTREMEMGKLRKDSRGYSDGF</sequence>
<reference evidence="2" key="1">
    <citation type="journal article" date="2022" name="Mol. Ecol. Resour.">
        <title>The genomes of chicory, endive, great burdock and yacon provide insights into Asteraceae palaeo-polyploidization history and plant inulin production.</title>
        <authorList>
            <person name="Fan W."/>
            <person name="Wang S."/>
            <person name="Wang H."/>
            <person name="Wang A."/>
            <person name="Jiang F."/>
            <person name="Liu H."/>
            <person name="Zhao H."/>
            <person name="Xu D."/>
            <person name="Zhang Y."/>
        </authorList>
    </citation>
    <scope>NUCLEOTIDE SEQUENCE [LARGE SCALE GENOMIC DNA]</scope>
    <source>
        <strain evidence="2">cv. Punajuju</strain>
    </source>
</reference>
<dbReference type="Proteomes" id="UP001055811">
    <property type="component" value="Linkage Group LG02"/>
</dbReference>
<protein>
    <submittedName>
        <fullName evidence="1">Uncharacterized protein</fullName>
    </submittedName>
</protein>
<gene>
    <name evidence="1" type="ORF">L2E82_11859</name>
</gene>
<reference evidence="1 2" key="2">
    <citation type="journal article" date="2022" name="Mol. Ecol. Resour.">
        <title>The genomes of chicory, endive, great burdock and yacon provide insights into Asteraceae paleo-polyploidization history and plant inulin production.</title>
        <authorList>
            <person name="Fan W."/>
            <person name="Wang S."/>
            <person name="Wang H."/>
            <person name="Wang A."/>
            <person name="Jiang F."/>
            <person name="Liu H."/>
            <person name="Zhao H."/>
            <person name="Xu D."/>
            <person name="Zhang Y."/>
        </authorList>
    </citation>
    <scope>NUCLEOTIDE SEQUENCE [LARGE SCALE GENOMIC DNA]</scope>
    <source>
        <strain evidence="2">cv. Punajuju</strain>
        <tissue evidence="1">Leaves</tissue>
    </source>
</reference>
<keyword evidence="2" id="KW-1185">Reference proteome</keyword>
<accession>A0ACB9GFK3</accession>
<evidence type="ECO:0000313" key="1">
    <source>
        <dbReference type="EMBL" id="KAI3781833.1"/>
    </source>
</evidence>
<name>A0ACB9GFK3_CICIN</name>
<comment type="caution">
    <text evidence="1">The sequence shown here is derived from an EMBL/GenBank/DDBJ whole genome shotgun (WGS) entry which is preliminary data.</text>
</comment>
<evidence type="ECO:0000313" key="2">
    <source>
        <dbReference type="Proteomes" id="UP001055811"/>
    </source>
</evidence>
<dbReference type="EMBL" id="CM042010">
    <property type="protein sequence ID" value="KAI3781833.1"/>
    <property type="molecule type" value="Genomic_DNA"/>
</dbReference>
<proteinExistence type="predicted"/>
<organism evidence="1 2">
    <name type="scientific">Cichorium intybus</name>
    <name type="common">Chicory</name>
    <dbReference type="NCBI Taxonomy" id="13427"/>
    <lineage>
        <taxon>Eukaryota</taxon>
        <taxon>Viridiplantae</taxon>
        <taxon>Streptophyta</taxon>
        <taxon>Embryophyta</taxon>
        <taxon>Tracheophyta</taxon>
        <taxon>Spermatophyta</taxon>
        <taxon>Magnoliopsida</taxon>
        <taxon>eudicotyledons</taxon>
        <taxon>Gunneridae</taxon>
        <taxon>Pentapetalae</taxon>
        <taxon>asterids</taxon>
        <taxon>campanulids</taxon>
        <taxon>Asterales</taxon>
        <taxon>Asteraceae</taxon>
        <taxon>Cichorioideae</taxon>
        <taxon>Cichorieae</taxon>
        <taxon>Cichoriinae</taxon>
        <taxon>Cichorium</taxon>
    </lineage>
</organism>